<dbReference type="OrthoDB" id="1337262at2"/>
<dbReference type="RefSeq" id="WP_140505897.1">
    <property type="nucleotide sequence ID" value="NZ_RCZH01000005.1"/>
</dbReference>
<evidence type="ECO:0000313" key="1">
    <source>
        <dbReference type="EMBL" id="TPG41545.1"/>
    </source>
</evidence>
<reference evidence="1 2" key="1">
    <citation type="journal article" date="2019" name="Environ. Microbiol.">
        <title>Species interactions and distinct microbial communities in high Arctic permafrost affected cryosols are associated with the CH4 and CO2 gas fluxes.</title>
        <authorList>
            <person name="Altshuler I."/>
            <person name="Hamel J."/>
            <person name="Turney S."/>
            <person name="Magnuson E."/>
            <person name="Levesque R."/>
            <person name="Greer C."/>
            <person name="Whyte L.G."/>
        </authorList>
    </citation>
    <scope>NUCLEOTIDE SEQUENCE [LARGE SCALE GENOMIC DNA]</scope>
    <source>
        <strain evidence="1 2">42</strain>
    </source>
</reference>
<proteinExistence type="predicted"/>
<gene>
    <name evidence="1" type="ORF">EAH81_08650</name>
</gene>
<comment type="caution">
    <text evidence="1">The sequence shown here is derived from an EMBL/GenBank/DDBJ whole genome shotgun (WGS) entry which is preliminary data.</text>
</comment>
<keyword evidence="2" id="KW-1185">Reference proteome</keyword>
<sequence>MNLKIILFFLLSTAFSYSQTNETSIKISCSDLKSKDYYYNDKNTFKNGSIKLFSYQNGKRFDALNKFILKNSEYLLELDPENTDLMFHQPDSVFDNSEDNKKFQNAVDRLNLSKIFTTDSESESYQKLHEESNESENISTRVYCLDKILVYNIELTNNADKGSPYNEFLNIDLNKMKLVDFTSLITDNQLNAFNKAILNYANSRKKEIINNYKQILSNGFGDLLNQYQLAFEQSDYDYDKVKCKIDSKDFNYFSSEGLIFKVRVLDKNLTINEEKDQIGEYISEIIIPYKEIMKYLDTQNSLYSSINKHH</sequence>
<protein>
    <submittedName>
        <fullName evidence="1">Uncharacterized protein</fullName>
    </submittedName>
</protein>
<dbReference type="Proteomes" id="UP000319700">
    <property type="component" value="Unassembled WGS sequence"/>
</dbReference>
<dbReference type="AlphaFoldDB" id="A0A502EUG8"/>
<organism evidence="1 2">
    <name type="scientific">Flavobacterium pectinovorum</name>
    <dbReference type="NCBI Taxonomy" id="29533"/>
    <lineage>
        <taxon>Bacteria</taxon>
        <taxon>Pseudomonadati</taxon>
        <taxon>Bacteroidota</taxon>
        <taxon>Flavobacteriia</taxon>
        <taxon>Flavobacteriales</taxon>
        <taxon>Flavobacteriaceae</taxon>
        <taxon>Flavobacterium</taxon>
    </lineage>
</organism>
<dbReference type="EMBL" id="RCZH01000005">
    <property type="protein sequence ID" value="TPG41545.1"/>
    <property type="molecule type" value="Genomic_DNA"/>
</dbReference>
<accession>A0A502EUG8</accession>
<evidence type="ECO:0000313" key="2">
    <source>
        <dbReference type="Proteomes" id="UP000319700"/>
    </source>
</evidence>
<name>A0A502EUG8_9FLAO</name>